<dbReference type="PRINTS" id="PR01959">
    <property type="entry name" value="SBIMPHPHTASE"/>
</dbReference>
<dbReference type="GO" id="GO:0006020">
    <property type="term" value="P:inositol metabolic process"/>
    <property type="evidence" value="ECO:0007669"/>
    <property type="project" value="TreeGrafter"/>
</dbReference>
<sequence>MDIAGIQRNVRELCQEVGAFIQHESENFDLNRVEQKDSFNNLVSYVDKEAERKLVATLQKLLPQAGFITEEGTVQQSQQHEYNWIIDPLDGTTNFLHGLPIYAISIGLTRGNTTILGDVYHVVRKECFHAIEGGPAYCNDKIIEVSQAPALSDSLLATGFPYYHSEKKDAYLDIIRDFLEKSHGIRRLGSAAIDLAYVACGRIEGFFEYNLNPWDVVAGAFIVQQAGGRVSDFSGGNNFVFGREMCAANGRIHDEMLGVIQRRWK</sequence>
<dbReference type="InterPro" id="IPR000760">
    <property type="entry name" value="Inositol_monophosphatase-like"/>
</dbReference>
<dbReference type="PRINTS" id="PR00377">
    <property type="entry name" value="IMPHPHTASES"/>
</dbReference>
<evidence type="ECO:0000256" key="7">
    <source>
        <dbReference type="RuleBase" id="RU364068"/>
    </source>
</evidence>
<feature type="binding site" evidence="6">
    <location>
        <position position="89"/>
    </location>
    <ligand>
        <name>Mg(2+)</name>
        <dbReference type="ChEBI" id="CHEBI:18420"/>
        <label>1</label>
        <note>catalytic</note>
    </ligand>
</feature>
<dbReference type="Pfam" id="PF00459">
    <property type="entry name" value="Inositol_P"/>
    <property type="match status" value="1"/>
</dbReference>
<dbReference type="EMBL" id="JAHESC010000022">
    <property type="protein sequence ID" value="MBT1688101.1"/>
    <property type="molecule type" value="Genomic_DNA"/>
</dbReference>
<protein>
    <recommendedName>
        <fullName evidence="7">Inositol-1-monophosphatase</fullName>
        <ecNumber evidence="7">3.1.3.25</ecNumber>
    </recommendedName>
</protein>
<dbReference type="GO" id="GO:0008934">
    <property type="term" value="F:inositol monophosphate 1-phosphatase activity"/>
    <property type="evidence" value="ECO:0007669"/>
    <property type="project" value="InterPro"/>
</dbReference>
<keyword evidence="9" id="KW-1185">Reference proteome</keyword>
<name>A0AAP2GIA6_9BACT</name>
<dbReference type="Gene3D" id="3.30.540.10">
    <property type="entry name" value="Fructose-1,6-Bisphosphatase, subunit A, domain 1"/>
    <property type="match status" value="1"/>
</dbReference>
<dbReference type="PANTHER" id="PTHR20854">
    <property type="entry name" value="INOSITOL MONOPHOSPHATASE"/>
    <property type="match status" value="1"/>
</dbReference>
<reference evidence="8 9" key="1">
    <citation type="submission" date="2021-05" db="EMBL/GenBank/DDBJ databases">
        <title>A Polyphasic approach of four new species of the genus Ohtaekwangia: Ohtaekwangia histidinii sp. nov., Ohtaekwangia cretensis sp. nov., Ohtaekwangia indiensis sp. nov., Ohtaekwangia reichenbachii sp. nov. from diverse environment.</title>
        <authorList>
            <person name="Octaviana S."/>
        </authorList>
    </citation>
    <scope>NUCLEOTIDE SEQUENCE [LARGE SCALE GENOMIC DNA]</scope>
    <source>
        <strain evidence="8 9">PWU37</strain>
    </source>
</reference>
<dbReference type="CDD" id="cd01639">
    <property type="entry name" value="IMPase"/>
    <property type="match status" value="1"/>
</dbReference>
<organism evidence="8 9">
    <name type="scientific">Dawidia soli</name>
    <dbReference type="NCBI Taxonomy" id="2782352"/>
    <lineage>
        <taxon>Bacteria</taxon>
        <taxon>Pseudomonadati</taxon>
        <taxon>Bacteroidota</taxon>
        <taxon>Cytophagia</taxon>
        <taxon>Cytophagales</taxon>
        <taxon>Chryseotaleaceae</taxon>
        <taxon>Dawidia</taxon>
    </lineage>
</organism>
<gene>
    <name evidence="8" type="ORF">KK078_16140</name>
</gene>
<proteinExistence type="inferred from homology"/>
<accession>A0AAP2GIA6</accession>
<dbReference type="GO" id="GO:0007165">
    <property type="term" value="P:signal transduction"/>
    <property type="evidence" value="ECO:0007669"/>
    <property type="project" value="TreeGrafter"/>
</dbReference>
<evidence type="ECO:0000256" key="1">
    <source>
        <dbReference type="ARBA" id="ARBA00001033"/>
    </source>
</evidence>
<evidence type="ECO:0000256" key="6">
    <source>
        <dbReference type="PIRSR" id="PIRSR600760-2"/>
    </source>
</evidence>
<comment type="cofactor">
    <cofactor evidence="2 6 7">
        <name>Mg(2+)</name>
        <dbReference type="ChEBI" id="CHEBI:18420"/>
    </cofactor>
</comment>
<dbReference type="InterPro" id="IPR033942">
    <property type="entry name" value="IMPase"/>
</dbReference>
<evidence type="ECO:0000313" key="9">
    <source>
        <dbReference type="Proteomes" id="UP001319180"/>
    </source>
</evidence>
<feature type="binding site" evidence="6">
    <location>
        <position position="215"/>
    </location>
    <ligand>
        <name>Mg(2+)</name>
        <dbReference type="ChEBI" id="CHEBI:18420"/>
        <label>1</label>
        <note>catalytic</note>
    </ligand>
</feature>
<dbReference type="EC" id="3.1.3.25" evidence="7"/>
<comment type="catalytic activity">
    <reaction evidence="1 7">
        <text>a myo-inositol phosphate + H2O = myo-inositol + phosphate</text>
        <dbReference type="Rhea" id="RHEA:24056"/>
        <dbReference type="ChEBI" id="CHEBI:15377"/>
        <dbReference type="ChEBI" id="CHEBI:17268"/>
        <dbReference type="ChEBI" id="CHEBI:43474"/>
        <dbReference type="ChEBI" id="CHEBI:84139"/>
        <dbReference type="EC" id="3.1.3.25"/>
    </reaction>
</comment>
<dbReference type="PROSITE" id="PS00629">
    <property type="entry name" value="IMP_1"/>
    <property type="match status" value="1"/>
</dbReference>
<evidence type="ECO:0000256" key="3">
    <source>
        <dbReference type="ARBA" id="ARBA00022723"/>
    </source>
</evidence>
<dbReference type="RefSeq" id="WP_254091329.1">
    <property type="nucleotide sequence ID" value="NZ_JAHESC010000022.1"/>
</dbReference>
<dbReference type="SUPFAM" id="SSF56655">
    <property type="entry name" value="Carbohydrate phosphatase"/>
    <property type="match status" value="1"/>
</dbReference>
<keyword evidence="4 7" id="KW-0378">Hydrolase</keyword>
<evidence type="ECO:0000313" key="8">
    <source>
        <dbReference type="EMBL" id="MBT1688101.1"/>
    </source>
</evidence>
<dbReference type="PANTHER" id="PTHR20854:SF4">
    <property type="entry name" value="INOSITOL-1-MONOPHOSPHATASE-RELATED"/>
    <property type="match status" value="1"/>
</dbReference>
<evidence type="ECO:0000256" key="2">
    <source>
        <dbReference type="ARBA" id="ARBA00001946"/>
    </source>
</evidence>
<keyword evidence="5 6" id="KW-0460">Magnesium</keyword>
<dbReference type="Gene3D" id="3.40.190.80">
    <property type="match status" value="1"/>
</dbReference>
<dbReference type="Proteomes" id="UP001319180">
    <property type="component" value="Unassembled WGS sequence"/>
</dbReference>
<dbReference type="InterPro" id="IPR020583">
    <property type="entry name" value="Inositol_monoP_metal-BS"/>
</dbReference>
<evidence type="ECO:0000256" key="4">
    <source>
        <dbReference type="ARBA" id="ARBA00022801"/>
    </source>
</evidence>
<evidence type="ECO:0000256" key="5">
    <source>
        <dbReference type="ARBA" id="ARBA00022842"/>
    </source>
</evidence>
<feature type="binding site" evidence="6">
    <location>
        <position position="87"/>
    </location>
    <ligand>
        <name>Mg(2+)</name>
        <dbReference type="ChEBI" id="CHEBI:18420"/>
        <label>1</label>
        <note>catalytic</note>
    </ligand>
</feature>
<dbReference type="InterPro" id="IPR022337">
    <property type="entry name" value="Inositol_monophosphatase_SuhB"/>
</dbReference>
<comment type="caution">
    <text evidence="8">The sequence shown here is derived from an EMBL/GenBank/DDBJ whole genome shotgun (WGS) entry which is preliminary data.</text>
</comment>
<dbReference type="GO" id="GO:0046872">
    <property type="term" value="F:metal ion binding"/>
    <property type="evidence" value="ECO:0007669"/>
    <property type="project" value="UniProtKB-KW"/>
</dbReference>
<dbReference type="AlphaFoldDB" id="A0AAP2GIA6"/>
<comment type="similarity">
    <text evidence="7">Belongs to the inositol monophosphatase superfamily.</text>
</comment>
<feature type="binding site" evidence="6">
    <location>
        <position position="90"/>
    </location>
    <ligand>
        <name>Mg(2+)</name>
        <dbReference type="ChEBI" id="CHEBI:18420"/>
        <label>2</label>
    </ligand>
</feature>
<keyword evidence="3 6" id="KW-0479">Metal-binding</keyword>
<feature type="binding site" evidence="6">
    <location>
        <position position="70"/>
    </location>
    <ligand>
        <name>Mg(2+)</name>
        <dbReference type="ChEBI" id="CHEBI:18420"/>
        <label>1</label>
        <note>catalytic</note>
    </ligand>
</feature>
<dbReference type="FunFam" id="3.30.540.10:FF:000003">
    <property type="entry name" value="Inositol-1-monophosphatase"/>
    <property type="match status" value="1"/>
</dbReference>